<feature type="compositionally biased region" description="Pro residues" evidence="5">
    <location>
        <begin position="287"/>
        <end position="298"/>
    </location>
</feature>
<dbReference type="Gene3D" id="2.40.50.140">
    <property type="entry name" value="Nucleic acid-binding proteins"/>
    <property type="match status" value="1"/>
</dbReference>
<evidence type="ECO:0000256" key="4">
    <source>
        <dbReference type="ARBA" id="ARBA00034003"/>
    </source>
</evidence>
<keyword evidence="3 7" id="KW-0436">Ligase</keyword>
<dbReference type="EC" id="6.5.1.1" evidence="2"/>
<dbReference type="Gene3D" id="3.30.1490.70">
    <property type="match status" value="1"/>
</dbReference>
<comment type="similarity">
    <text evidence="1">Belongs to the ATP-dependent DNA ligase family.</text>
</comment>
<feature type="domain" description="ATP-dependent DNA ligase family profile" evidence="6">
    <location>
        <begin position="7"/>
        <end position="131"/>
    </location>
</feature>
<evidence type="ECO:0000259" key="6">
    <source>
        <dbReference type="PROSITE" id="PS50160"/>
    </source>
</evidence>
<dbReference type="InterPro" id="IPR012309">
    <property type="entry name" value="DNA_ligase_ATP-dep_C"/>
</dbReference>
<feature type="compositionally biased region" description="Basic and acidic residues" evidence="5">
    <location>
        <begin position="314"/>
        <end position="323"/>
    </location>
</feature>
<evidence type="ECO:0000256" key="2">
    <source>
        <dbReference type="ARBA" id="ARBA00012727"/>
    </source>
</evidence>
<feature type="compositionally biased region" description="Basic residues" evidence="5">
    <location>
        <begin position="204"/>
        <end position="253"/>
    </location>
</feature>
<dbReference type="EMBL" id="CP009111">
    <property type="protein sequence ID" value="ANS28802.1"/>
    <property type="molecule type" value="Genomic_DNA"/>
</dbReference>
<dbReference type="GO" id="GO:0005524">
    <property type="term" value="F:ATP binding"/>
    <property type="evidence" value="ECO:0007669"/>
    <property type="project" value="InterPro"/>
</dbReference>
<dbReference type="PROSITE" id="PS50160">
    <property type="entry name" value="DNA_LIGASE_A3"/>
    <property type="match status" value="1"/>
</dbReference>
<dbReference type="SUPFAM" id="SSF50249">
    <property type="entry name" value="Nucleic acid-binding proteins"/>
    <property type="match status" value="1"/>
</dbReference>
<evidence type="ECO:0000313" key="7">
    <source>
        <dbReference type="EMBL" id="ANS28802.1"/>
    </source>
</evidence>
<dbReference type="InterPro" id="IPR012310">
    <property type="entry name" value="DNA_ligase_ATP-dep_cent"/>
</dbReference>
<dbReference type="Pfam" id="PF01068">
    <property type="entry name" value="DNA_ligase_A_M"/>
    <property type="match status" value="1"/>
</dbReference>
<feature type="region of interest" description="Disordered" evidence="5">
    <location>
        <begin position="162"/>
        <end position="323"/>
    </location>
</feature>
<dbReference type="GO" id="GO:0006310">
    <property type="term" value="P:DNA recombination"/>
    <property type="evidence" value="ECO:0007669"/>
    <property type="project" value="InterPro"/>
</dbReference>
<organism evidence="7 8">
    <name type="scientific">Rhodococcus opacus</name>
    <name type="common">Nocardia opaca</name>
    <dbReference type="NCBI Taxonomy" id="37919"/>
    <lineage>
        <taxon>Bacteria</taxon>
        <taxon>Bacillati</taxon>
        <taxon>Actinomycetota</taxon>
        <taxon>Actinomycetes</taxon>
        <taxon>Mycobacteriales</taxon>
        <taxon>Nocardiaceae</taxon>
        <taxon>Rhodococcus</taxon>
    </lineage>
</organism>
<name>A0A1B1K850_RHOOP</name>
<evidence type="ECO:0000256" key="5">
    <source>
        <dbReference type="SAM" id="MobiDB-lite"/>
    </source>
</evidence>
<gene>
    <name evidence="7" type="ORF">R1CP_20610</name>
</gene>
<reference evidence="7 8" key="1">
    <citation type="submission" date="2014-07" db="EMBL/GenBank/DDBJ databases">
        <authorList>
            <person name="Zhang J.E."/>
            <person name="Yang H."/>
            <person name="Guo J."/>
            <person name="Deng Z."/>
            <person name="Luo H."/>
            <person name="Luo M."/>
            <person name="Zhao B."/>
        </authorList>
    </citation>
    <scope>NUCLEOTIDE SEQUENCE [LARGE SCALE GENOMIC DNA]</scope>
    <source>
        <strain evidence="7 8">1CP</strain>
    </source>
</reference>
<sequence length="323" mass="36159">MLSPTTQLRNEAPITYYVFDVLTLDGKSTTELPYLRRRTELDDLALSGPRPQVPPYWTDVDGEQMLDLARRHHREGAVAQRVHSTYQPGRRSPAWIKQPLRANTEGIIVGWVDGTGAAPDGIGSLLLAAYDDNHRLVYIGHLGTGFTTATRKSLRGQVAAIERPTTPLDSHHGRTPRPAPSLGRTRPLAHQIRSPALRHDKPVGPHHPHRRQRHRRTRLDPHHRPHHHAPAARPRPRPRPRRPHHCRPQRHPLPHPTSVRRAATPGGTPPVARKIRHRRNSSTPAASPTPPPGGPGNPPRSQTPRPRTRSVHRGMHDAGLRSE</sequence>
<proteinExistence type="inferred from homology"/>
<dbReference type="PANTHER" id="PTHR45674:SF4">
    <property type="entry name" value="DNA LIGASE 1"/>
    <property type="match status" value="1"/>
</dbReference>
<dbReference type="PATRIC" id="fig|37919.13.peg.4332"/>
<dbReference type="AlphaFoldDB" id="A0A1B1K850"/>
<evidence type="ECO:0000313" key="8">
    <source>
        <dbReference type="Proteomes" id="UP000186108"/>
    </source>
</evidence>
<dbReference type="SUPFAM" id="SSF56091">
    <property type="entry name" value="DNA ligase/mRNA capping enzyme, catalytic domain"/>
    <property type="match status" value="1"/>
</dbReference>
<dbReference type="InterPro" id="IPR050191">
    <property type="entry name" value="ATP-dep_DNA_ligase"/>
</dbReference>
<dbReference type="PANTHER" id="PTHR45674">
    <property type="entry name" value="DNA LIGASE 1/3 FAMILY MEMBER"/>
    <property type="match status" value="1"/>
</dbReference>
<dbReference type="Pfam" id="PF04679">
    <property type="entry name" value="DNA_ligase_A_C"/>
    <property type="match status" value="1"/>
</dbReference>
<dbReference type="Gene3D" id="3.30.470.30">
    <property type="entry name" value="DNA ligase/mRNA capping enzyme"/>
    <property type="match status" value="1"/>
</dbReference>
<dbReference type="InterPro" id="IPR012340">
    <property type="entry name" value="NA-bd_OB-fold"/>
</dbReference>
<comment type="catalytic activity">
    <reaction evidence="4">
        <text>ATP + (deoxyribonucleotide)n-3'-hydroxyl + 5'-phospho-(deoxyribonucleotide)m = (deoxyribonucleotide)n+m + AMP + diphosphate.</text>
        <dbReference type="EC" id="6.5.1.1"/>
    </reaction>
</comment>
<evidence type="ECO:0000256" key="3">
    <source>
        <dbReference type="ARBA" id="ARBA00022598"/>
    </source>
</evidence>
<dbReference type="RefSeq" id="WP_231137632.1">
    <property type="nucleotide sequence ID" value="NZ_CP009111.1"/>
</dbReference>
<dbReference type="GO" id="GO:0003910">
    <property type="term" value="F:DNA ligase (ATP) activity"/>
    <property type="evidence" value="ECO:0007669"/>
    <property type="project" value="UniProtKB-EC"/>
</dbReference>
<accession>A0A1B1K850</accession>
<dbReference type="Proteomes" id="UP000186108">
    <property type="component" value="Chromosome"/>
</dbReference>
<evidence type="ECO:0000256" key="1">
    <source>
        <dbReference type="ARBA" id="ARBA00007572"/>
    </source>
</evidence>
<dbReference type="GO" id="GO:0006281">
    <property type="term" value="P:DNA repair"/>
    <property type="evidence" value="ECO:0007669"/>
    <property type="project" value="InterPro"/>
</dbReference>
<protein>
    <recommendedName>
        <fullName evidence="2">DNA ligase (ATP)</fullName>
        <ecNumber evidence="2">6.5.1.1</ecNumber>
    </recommendedName>
</protein>